<evidence type="ECO:0000256" key="6">
    <source>
        <dbReference type="PIRNR" id="PIRNR000535"/>
    </source>
</evidence>
<feature type="domain" description="Carbohydrate kinase PfkB" evidence="7">
    <location>
        <begin position="12"/>
        <end position="285"/>
    </location>
</feature>
<dbReference type="PANTHER" id="PTHR46566:SF5">
    <property type="entry name" value="1-PHOSPHOFRUCTOKINASE"/>
    <property type="match status" value="1"/>
</dbReference>
<evidence type="ECO:0000256" key="4">
    <source>
        <dbReference type="ARBA" id="ARBA00022777"/>
    </source>
</evidence>
<dbReference type="InterPro" id="IPR011611">
    <property type="entry name" value="PfkB_dom"/>
</dbReference>
<evidence type="ECO:0000256" key="3">
    <source>
        <dbReference type="ARBA" id="ARBA00022741"/>
    </source>
</evidence>
<dbReference type="PANTHER" id="PTHR46566">
    <property type="entry name" value="1-PHOSPHOFRUCTOKINASE-RELATED"/>
    <property type="match status" value="1"/>
</dbReference>
<evidence type="ECO:0000259" key="7">
    <source>
        <dbReference type="Pfam" id="PF00294"/>
    </source>
</evidence>
<dbReference type="Proteomes" id="UP000320216">
    <property type="component" value="Chromosome"/>
</dbReference>
<keyword evidence="5" id="KW-0067">ATP-binding</keyword>
<dbReference type="RefSeq" id="WP_146322258.1">
    <property type="nucleotide sequence ID" value="NZ_CP042305.1"/>
</dbReference>
<dbReference type="KEGG" id="huw:FPZ11_17135"/>
<keyword evidence="3" id="KW-0547">Nucleotide-binding</keyword>
<sequence length="299" mass="29627">MIIALALSASLDVTYEVDELDVGDITRPFAVTRVAGGKSLNVARAASALGADVRAVAALGGPTGEWVASMLADDGVDAVIVPLSRVTRTCIAVVERAESTTSTDLYEPATQLDSGEWDAFASAARTAVADAVAEHPLPWVSLSGSVPPGVPLTALGDLLGELRATGARIAVDGSGAGLKATAPHADLVKVNRREASELLGADQQSAAAACRSLHEAHGVDAVVTDGVAGSAALLGGAEASVAASTRRGRFPAGSGDSFLGGLLAALERGAGVAEALAAAADAGERNALVPGQGILAPVG</sequence>
<dbReference type="PIRSF" id="PIRSF000535">
    <property type="entry name" value="1PFK/6PFK/LacC"/>
    <property type="match status" value="1"/>
</dbReference>
<comment type="similarity">
    <text evidence="1">Belongs to the carbohydrate kinase PfkB family.</text>
</comment>
<evidence type="ECO:0000256" key="2">
    <source>
        <dbReference type="ARBA" id="ARBA00022679"/>
    </source>
</evidence>
<dbReference type="GO" id="GO:0005829">
    <property type="term" value="C:cytosol"/>
    <property type="evidence" value="ECO:0007669"/>
    <property type="project" value="TreeGrafter"/>
</dbReference>
<evidence type="ECO:0000313" key="9">
    <source>
        <dbReference type="Proteomes" id="UP000320216"/>
    </source>
</evidence>
<protein>
    <recommendedName>
        <fullName evidence="7">Carbohydrate kinase PfkB domain-containing protein</fullName>
    </recommendedName>
</protein>
<dbReference type="GO" id="GO:0005524">
    <property type="term" value="F:ATP binding"/>
    <property type="evidence" value="ECO:0007669"/>
    <property type="project" value="UniProtKB-KW"/>
</dbReference>
<dbReference type="GO" id="GO:0008443">
    <property type="term" value="F:phosphofructokinase activity"/>
    <property type="evidence" value="ECO:0007669"/>
    <property type="project" value="TreeGrafter"/>
</dbReference>
<dbReference type="InterPro" id="IPR017583">
    <property type="entry name" value="Tagatose/fructose_Pkinase"/>
</dbReference>
<keyword evidence="2 6" id="KW-0808">Transferase</keyword>
<accession>A0A5B8M8A2</accession>
<evidence type="ECO:0000313" key="8">
    <source>
        <dbReference type="EMBL" id="QDZ16254.1"/>
    </source>
</evidence>
<reference evidence="8 9" key="1">
    <citation type="submission" date="2019-07" db="EMBL/GenBank/DDBJ databases">
        <title>Full genome sequence of Humibacter sp. WJ7-1.</title>
        <authorList>
            <person name="Im W.-T."/>
        </authorList>
    </citation>
    <scope>NUCLEOTIDE SEQUENCE [LARGE SCALE GENOMIC DNA]</scope>
    <source>
        <strain evidence="8 9">WJ7-1</strain>
    </source>
</reference>
<dbReference type="EMBL" id="CP042305">
    <property type="protein sequence ID" value="QDZ16254.1"/>
    <property type="molecule type" value="Genomic_DNA"/>
</dbReference>
<organism evidence="8 9">
    <name type="scientific">Humibacter ginsenosidimutans</name>
    <dbReference type="NCBI Taxonomy" id="2599293"/>
    <lineage>
        <taxon>Bacteria</taxon>
        <taxon>Bacillati</taxon>
        <taxon>Actinomycetota</taxon>
        <taxon>Actinomycetes</taxon>
        <taxon>Micrococcales</taxon>
        <taxon>Microbacteriaceae</taxon>
        <taxon>Humibacter</taxon>
    </lineage>
</organism>
<dbReference type="InterPro" id="IPR029056">
    <property type="entry name" value="Ribokinase-like"/>
</dbReference>
<dbReference type="SUPFAM" id="SSF53613">
    <property type="entry name" value="Ribokinase-like"/>
    <property type="match status" value="1"/>
</dbReference>
<evidence type="ECO:0000256" key="1">
    <source>
        <dbReference type="ARBA" id="ARBA00010688"/>
    </source>
</evidence>
<evidence type="ECO:0000256" key="5">
    <source>
        <dbReference type="ARBA" id="ARBA00022840"/>
    </source>
</evidence>
<dbReference type="Pfam" id="PF00294">
    <property type="entry name" value="PfkB"/>
    <property type="match status" value="1"/>
</dbReference>
<proteinExistence type="inferred from homology"/>
<dbReference type="AlphaFoldDB" id="A0A5B8M8A2"/>
<keyword evidence="9" id="KW-1185">Reference proteome</keyword>
<dbReference type="OrthoDB" id="9801219at2"/>
<gene>
    <name evidence="8" type="ORF">FPZ11_17135</name>
</gene>
<keyword evidence="4" id="KW-0418">Kinase</keyword>
<name>A0A5B8M8A2_9MICO</name>
<dbReference type="Gene3D" id="3.40.1190.20">
    <property type="match status" value="1"/>
</dbReference>